<sequence>MTDSKSKTVDTQTKIIEAALDILTTQGHTALTSGSLTNALNISKGTLFHHFQDMDAILLGVLEHLVNEINQQVQGRDHKDLWAFIDANIQITYEALEKYQGVFATLMYFIAQAPHKPDFQSRLRNHMDTELNKWKASFFKHMPTTITEKEKDHIVRMIDMHFGGACIHHFIYNDPKHYREISEEFLDIIASYLDHNKPQKHNSQ</sequence>
<accession>A0A517YZF5</accession>
<dbReference type="EMBL" id="CP036425">
    <property type="protein sequence ID" value="QDU35594.1"/>
    <property type="molecule type" value="Genomic_DNA"/>
</dbReference>
<dbReference type="Proteomes" id="UP000317369">
    <property type="component" value="Chromosome"/>
</dbReference>
<dbReference type="InterPro" id="IPR009057">
    <property type="entry name" value="Homeodomain-like_sf"/>
</dbReference>
<keyword evidence="7" id="KW-1185">Reference proteome</keyword>
<dbReference type="PRINTS" id="PR00455">
    <property type="entry name" value="HTHTETR"/>
</dbReference>
<dbReference type="PROSITE" id="PS50977">
    <property type="entry name" value="HTH_TETR_2"/>
    <property type="match status" value="1"/>
</dbReference>
<keyword evidence="2 4" id="KW-0238">DNA-binding</keyword>
<name>A0A517YZF5_9BACT</name>
<protein>
    <submittedName>
        <fullName evidence="6">Transcriptional regulator BetI</fullName>
    </submittedName>
</protein>
<keyword evidence="1" id="KW-0805">Transcription regulation</keyword>
<feature type="domain" description="HTH tetR-type" evidence="5">
    <location>
        <begin position="9"/>
        <end position="69"/>
    </location>
</feature>
<dbReference type="PANTHER" id="PTHR47506:SF1">
    <property type="entry name" value="HTH-TYPE TRANSCRIPTIONAL REGULATOR YJDC"/>
    <property type="match status" value="1"/>
</dbReference>
<dbReference type="PANTHER" id="PTHR47506">
    <property type="entry name" value="TRANSCRIPTIONAL REGULATORY PROTEIN"/>
    <property type="match status" value="1"/>
</dbReference>
<dbReference type="Pfam" id="PF00440">
    <property type="entry name" value="TetR_N"/>
    <property type="match status" value="1"/>
</dbReference>
<evidence type="ECO:0000313" key="7">
    <source>
        <dbReference type="Proteomes" id="UP000317369"/>
    </source>
</evidence>
<evidence type="ECO:0000256" key="4">
    <source>
        <dbReference type="PROSITE-ProRule" id="PRU00335"/>
    </source>
</evidence>
<keyword evidence="3" id="KW-0804">Transcription</keyword>
<evidence type="ECO:0000259" key="5">
    <source>
        <dbReference type="PROSITE" id="PS50977"/>
    </source>
</evidence>
<proteinExistence type="predicted"/>
<dbReference type="OrthoDB" id="277085at2"/>
<dbReference type="RefSeq" id="WP_145081191.1">
    <property type="nucleotide sequence ID" value="NZ_CP036425.1"/>
</dbReference>
<dbReference type="InterPro" id="IPR001647">
    <property type="entry name" value="HTH_TetR"/>
</dbReference>
<reference evidence="6 7" key="1">
    <citation type="submission" date="2019-02" db="EMBL/GenBank/DDBJ databases">
        <title>Deep-cultivation of Planctomycetes and their phenomic and genomic characterization uncovers novel biology.</title>
        <authorList>
            <person name="Wiegand S."/>
            <person name="Jogler M."/>
            <person name="Boedeker C."/>
            <person name="Pinto D."/>
            <person name="Vollmers J."/>
            <person name="Rivas-Marin E."/>
            <person name="Kohn T."/>
            <person name="Peeters S.H."/>
            <person name="Heuer A."/>
            <person name="Rast P."/>
            <person name="Oberbeckmann S."/>
            <person name="Bunk B."/>
            <person name="Jeske O."/>
            <person name="Meyerdierks A."/>
            <person name="Storesund J.E."/>
            <person name="Kallscheuer N."/>
            <person name="Luecker S."/>
            <person name="Lage O.M."/>
            <person name="Pohl T."/>
            <person name="Merkel B.J."/>
            <person name="Hornburger P."/>
            <person name="Mueller R.-W."/>
            <person name="Bruemmer F."/>
            <person name="Labrenz M."/>
            <person name="Spormann A.M."/>
            <person name="Op den Camp H."/>
            <person name="Overmann J."/>
            <person name="Amann R."/>
            <person name="Jetten M.S.M."/>
            <person name="Mascher T."/>
            <person name="Medema M.H."/>
            <person name="Devos D.P."/>
            <person name="Kaster A.-K."/>
            <person name="Ovreas L."/>
            <person name="Rohde M."/>
            <person name="Galperin M.Y."/>
            <person name="Jogler C."/>
        </authorList>
    </citation>
    <scope>NUCLEOTIDE SEQUENCE [LARGE SCALE GENOMIC DNA]</scope>
    <source>
        <strain evidence="6 7">KS4</strain>
    </source>
</reference>
<organism evidence="6 7">
    <name type="scientific">Poriferisphaera corsica</name>
    <dbReference type="NCBI Taxonomy" id="2528020"/>
    <lineage>
        <taxon>Bacteria</taxon>
        <taxon>Pseudomonadati</taxon>
        <taxon>Planctomycetota</taxon>
        <taxon>Phycisphaerae</taxon>
        <taxon>Phycisphaerales</taxon>
        <taxon>Phycisphaeraceae</taxon>
        <taxon>Poriferisphaera</taxon>
    </lineage>
</organism>
<dbReference type="KEGG" id="pcor:KS4_36770"/>
<evidence type="ECO:0000256" key="2">
    <source>
        <dbReference type="ARBA" id="ARBA00023125"/>
    </source>
</evidence>
<dbReference type="SUPFAM" id="SSF46689">
    <property type="entry name" value="Homeodomain-like"/>
    <property type="match status" value="1"/>
</dbReference>
<feature type="DNA-binding region" description="H-T-H motif" evidence="4">
    <location>
        <begin position="32"/>
        <end position="51"/>
    </location>
</feature>
<gene>
    <name evidence="6" type="ORF">KS4_36770</name>
</gene>
<evidence type="ECO:0000256" key="1">
    <source>
        <dbReference type="ARBA" id="ARBA00023015"/>
    </source>
</evidence>
<evidence type="ECO:0000256" key="3">
    <source>
        <dbReference type="ARBA" id="ARBA00023163"/>
    </source>
</evidence>
<dbReference type="AlphaFoldDB" id="A0A517YZF5"/>
<dbReference type="GO" id="GO:0003677">
    <property type="term" value="F:DNA binding"/>
    <property type="evidence" value="ECO:0007669"/>
    <property type="project" value="UniProtKB-UniRule"/>
</dbReference>
<evidence type="ECO:0000313" key="6">
    <source>
        <dbReference type="EMBL" id="QDU35594.1"/>
    </source>
</evidence>
<dbReference type="Gene3D" id="1.10.357.10">
    <property type="entry name" value="Tetracycline Repressor, domain 2"/>
    <property type="match status" value="1"/>
</dbReference>